<evidence type="ECO:0000313" key="2">
    <source>
        <dbReference type="EMBL" id="MBF4768319.1"/>
    </source>
</evidence>
<feature type="chain" id="PRO_5037863382" description="DUF732 domain-containing protein" evidence="1">
    <location>
        <begin position="27"/>
        <end position="116"/>
    </location>
</feature>
<gene>
    <name evidence="2" type="ORF">ISU10_11125</name>
</gene>
<evidence type="ECO:0000313" key="3">
    <source>
        <dbReference type="Proteomes" id="UP000660668"/>
    </source>
</evidence>
<keyword evidence="3" id="KW-1185">Reference proteome</keyword>
<sequence>MFVRRLTTIAAGAAAAVLLTSTAASAHFCYFSNPNPNGDAGRAGSQGFVSFGVIAAAEGFCPAGAQVLADAVGVTTSTLINAHGVMAGPTGGNKAISHLDFAALEAAIPAALAACE</sequence>
<keyword evidence="1" id="KW-0732">Signal</keyword>
<comment type="caution">
    <text evidence="2">The sequence shown here is derived from an EMBL/GenBank/DDBJ whole genome shotgun (WGS) entry which is preliminary data.</text>
</comment>
<protein>
    <recommendedName>
        <fullName evidence="4">DUF732 domain-containing protein</fullName>
    </recommendedName>
</protein>
<dbReference type="EMBL" id="JADKPO010000013">
    <property type="protein sequence ID" value="MBF4768319.1"/>
    <property type="molecule type" value="Genomic_DNA"/>
</dbReference>
<reference evidence="2" key="1">
    <citation type="submission" date="2020-11" db="EMBL/GenBank/DDBJ databases">
        <title>Nocardioides cynanchi sp. nov., isolated from soil of rhizosphere of Cynanchum wilfordii.</title>
        <authorList>
            <person name="Lee J.-S."/>
            <person name="Suh M.K."/>
            <person name="Kim J.-S."/>
        </authorList>
    </citation>
    <scope>NUCLEOTIDE SEQUENCE</scope>
    <source>
        <strain evidence="2">KCTC 19276</strain>
    </source>
</reference>
<feature type="signal peptide" evidence="1">
    <location>
        <begin position="1"/>
        <end position="26"/>
    </location>
</feature>
<evidence type="ECO:0000256" key="1">
    <source>
        <dbReference type="SAM" id="SignalP"/>
    </source>
</evidence>
<proteinExistence type="predicted"/>
<accession>A0A930VIU2</accession>
<dbReference type="RefSeq" id="WP_194696475.1">
    <property type="nucleotide sequence ID" value="NZ_JADKPO010000013.1"/>
</dbReference>
<dbReference type="Proteomes" id="UP000660668">
    <property type="component" value="Unassembled WGS sequence"/>
</dbReference>
<dbReference type="AlphaFoldDB" id="A0A930VIU2"/>
<organism evidence="2 3">
    <name type="scientific">Nocardioides agariphilus</name>
    <dbReference type="NCBI Taxonomy" id="433664"/>
    <lineage>
        <taxon>Bacteria</taxon>
        <taxon>Bacillati</taxon>
        <taxon>Actinomycetota</taxon>
        <taxon>Actinomycetes</taxon>
        <taxon>Propionibacteriales</taxon>
        <taxon>Nocardioidaceae</taxon>
        <taxon>Nocardioides</taxon>
    </lineage>
</organism>
<name>A0A930VIU2_9ACTN</name>
<evidence type="ECO:0008006" key="4">
    <source>
        <dbReference type="Google" id="ProtNLM"/>
    </source>
</evidence>